<comment type="caution">
    <text evidence="2">The sequence shown here is derived from an EMBL/GenBank/DDBJ whole genome shotgun (WGS) entry which is preliminary data.</text>
</comment>
<evidence type="ECO:0000313" key="2">
    <source>
        <dbReference type="EMBL" id="PKI77670.1"/>
    </source>
</evidence>
<evidence type="ECO:0000256" key="1">
    <source>
        <dbReference type="SAM" id="Coils"/>
    </source>
</evidence>
<dbReference type="AlphaFoldDB" id="A0A2I0LAI3"/>
<name>A0A2I0LAI3_PUNGR</name>
<dbReference type="InterPro" id="IPR045218">
    <property type="entry name" value="DA1-like"/>
</dbReference>
<evidence type="ECO:0008006" key="4">
    <source>
        <dbReference type="Google" id="ProtNLM"/>
    </source>
</evidence>
<sequence>MTPFEAVYGRPTPVLVGYEPDSTAINEVEEQIHARDAILRELKSNLAAAQNRMKAATNKYRRDEEFEVGDWVYLKLQPYRQHSVFKRANKKFTSRYFGSFQSYMIRKPDPVDALNDGRELCLGCLDSPIMDANKCQLLYRDINGFYKSLDVKVQHDVPLLLVECEALNVVREGEKTGHSETLPVQGTKNLHSFFSSDLVKVPKQIARVVGPSYIFNTMIDKATEDNRAVGRLIFHDVFEDN</sequence>
<feature type="coiled-coil region" evidence="1">
    <location>
        <begin position="25"/>
        <end position="59"/>
    </location>
</feature>
<dbReference type="PANTHER" id="PTHR24209">
    <property type="entry name" value="PROTEIN DA1-RELATED 2"/>
    <property type="match status" value="1"/>
</dbReference>
<keyword evidence="1" id="KW-0175">Coiled coil</keyword>
<dbReference type="GO" id="GO:0043130">
    <property type="term" value="F:ubiquitin binding"/>
    <property type="evidence" value="ECO:0007669"/>
    <property type="project" value="TreeGrafter"/>
</dbReference>
<dbReference type="EMBL" id="PGOL01000083">
    <property type="protein sequence ID" value="PKI77670.1"/>
    <property type="molecule type" value="Genomic_DNA"/>
</dbReference>
<gene>
    <name evidence="2" type="ORF">CRG98_001953</name>
</gene>
<proteinExistence type="predicted"/>
<keyword evidence="3" id="KW-1185">Reference proteome</keyword>
<dbReference type="Proteomes" id="UP000233551">
    <property type="component" value="Unassembled WGS sequence"/>
</dbReference>
<reference evidence="2 3" key="1">
    <citation type="submission" date="2017-11" db="EMBL/GenBank/DDBJ databases">
        <title>De-novo sequencing of pomegranate (Punica granatum L.) genome.</title>
        <authorList>
            <person name="Akparov Z."/>
            <person name="Amiraslanov A."/>
            <person name="Hajiyeva S."/>
            <person name="Abbasov M."/>
            <person name="Kaur K."/>
            <person name="Hamwieh A."/>
            <person name="Solovyev V."/>
            <person name="Salamov A."/>
            <person name="Braich B."/>
            <person name="Kosarev P."/>
            <person name="Mahmoud A."/>
            <person name="Hajiyev E."/>
            <person name="Babayeva S."/>
            <person name="Izzatullayeva V."/>
            <person name="Mammadov A."/>
            <person name="Mammadov A."/>
            <person name="Sharifova S."/>
            <person name="Ojaghi J."/>
            <person name="Eynullazada K."/>
            <person name="Bayramov B."/>
            <person name="Abdulazimova A."/>
            <person name="Shahmuradov I."/>
        </authorList>
    </citation>
    <scope>NUCLEOTIDE SEQUENCE [LARGE SCALE GENOMIC DNA]</scope>
    <source>
        <strain evidence="3">cv. AG2017</strain>
        <tissue evidence="2">Leaf</tissue>
    </source>
</reference>
<organism evidence="2 3">
    <name type="scientific">Punica granatum</name>
    <name type="common">Pomegranate</name>
    <dbReference type="NCBI Taxonomy" id="22663"/>
    <lineage>
        <taxon>Eukaryota</taxon>
        <taxon>Viridiplantae</taxon>
        <taxon>Streptophyta</taxon>
        <taxon>Embryophyta</taxon>
        <taxon>Tracheophyta</taxon>
        <taxon>Spermatophyta</taxon>
        <taxon>Magnoliopsida</taxon>
        <taxon>eudicotyledons</taxon>
        <taxon>Gunneridae</taxon>
        <taxon>Pentapetalae</taxon>
        <taxon>rosids</taxon>
        <taxon>malvids</taxon>
        <taxon>Myrtales</taxon>
        <taxon>Lythraceae</taxon>
        <taxon>Punica</taxon>
    </lineage>
</organism>
<accession>A0A2I0LAI3</accession>
<dbReference type="PANTHER" id="PTHR24209:SF29">
    <property type="entry name" value="PROTEIN DA1"/>
    <property type="match status" value="1"/>
</dbReference>
<dbReference type="STRING" id="22663.A0A2I0LAI3"/>
<protein>
    <recommendedName>
        <fullName evidence="4">Reverse transcriptase</fullName>
    </recommendedName>
</protein>
<evidence type="ECO:0000313" key="3">
    <source>
        <dbReference type="Proteomes" id="UP000233551"/>
    </source>
</evidence>